<dbReference type="InterPro" id="IPR005467">
    <property type="entry name" value="His_kinase_dom"/>
</dbReference>
<keyword evidence="6" id="KW-0418">Kinase</keyword>
<accession>A0A9X2UP96</accession>
<dbReference type="SMART" id="SM00387">
    <property type="entry name" value="HATPase_c"/>
    <property type="match status" value="1"/>
</dbReference>
<feature type="region of interest" description="Disordered" evidence="3">
    <location>
        <begin position="315"/>
        <end position="340"/>
    </location>
</feature>
<keyword evidence="4" id="KW-1133">Transmembrane helix</keyword>
<name>A0A9X2UP96_9BACT</name>
<dbReference type="EMBL" id="JANUBF010000042">
    <property type="protein sequence ID" value="MCS4038168.1"/>
    <property type="molecule type" value="Genomic_DNA"/>
</dbReference>
<dbReference type="Pfam" id="PF06580">
    <property type="entry name" value="His_kinase"/>
    <property type="match status" value="1"/>
</dbReference>
<evidence type="ECO:0000256" key="1">
    <source>
        <dbReference type="ARBA" id="ARBA00000085"/>
    </source>
</evidence>
<dbReference type="AlphaFoldDB" id="A0A9X2UP96"/>
<comment type="catalytic activity">
    <reaction evidence="1">
        <text>ATP + protein L-histidine = ADP + protein N-phospho-L-histidine.</text>
        <dbReference type="EC" id="2.7.13.3"/>
    </reaction>
</comment>
<proteinExistence type="predicted"/>
<feature type="transmembrane region" description="Helical" evidence="4">
    <location>
        <begin position="29"/>
        <end position="52"/>
    </location>
</feature>
<dbReference type="InterPro" id="IPR004358">
    <property type="entry name" value="Sig_transdc_His_kin-like_C"/>
</dbReference>
<dbReference type="InterPro" id="IPR010559">
    <property type="entry name" value="Sig_transdc_His_kin_internal"/>
</dbReference>
<dbReference type="PROSITE" id="PS50109">
    <property type="entry name" value="HIS_KIN"/>
    <property type="match status" value="1"/>
</dbReference>
<dbReference type="Gene3D" id="3.30.565.10">
    <property type="entry name" value="Histidine kinase-like ATPase, C-terminal domain"/>
    <property type="match status" value="1"/>
</dbReference>
<feature type="compositionally biased region" description="Pro residues" evidence="3">
    <location>
        <begin position="331"/>
        <end position="340"/>
    </location>
</feature>
<dbReference type="InterPro" id="IPR003594">
    <property type="entry name" value="HATPase_dom"/>
</dbReference>
<evidence type="ECO:0000313" key="6">
    <source>
        <dbReference type="EMBL" id="MCS4038168.1"/>
    </source>
</evidence>
<keyword evidence="4" id="KW-0472">Membrane</keyword>
<dbReference type="InterPro" id="IPR036890">
    <property type="entry name" value="HATPase_C_sf"/>
</dbReference>
<evidence type="ECO:0000256" key="4">
    <source>
        <dbReference type="SAM" id="Phobius"/>
    </source>
</evidence>
<evidence type="ECO:0000256" key="2">
    <source>
        <dbReference type="ARBA" id="ARBA00012438"/>
    </source>
</evidence>
<evidence type="ECO:0000259" key="5">
    <source>
        <dbReference type="PROSITE" id="PS50109"/>
    </source>
</evidence>
<comment type="caution">
    <text evidence="6">The sequence shown here is derived from an EMBL/GenBank/DDBJ whole genome shotgun (WGS) entry which is preliminary data.</text>
</comment>
<keyword evidence="6" id="KW-0808">Transferase</keyword>
<protein>
    <recommendedName>
        <fullName evidence="2">histidine kinase</fullName>
        <ecNumber evidence="2">2.7.13.3</ecNumber>
    </recommendedName>
</protein>
<dbReference type="InterPro" id="IPR050640">
    <property type="entry name" value="Bact_2-comp_sensor_kinase"/>
</dbReference>
<dbReference type="SUPFAM" id="SSF55874">
    <property type="entry name" value="ATPase domain of HSP90 chaperone/DNA topoisomerase II/histidine kinase"/>
    <property type="match status" value="1"/>
</dbReference>
<dbReference type="GO" id="GO:0000155">
    <property type="term" value="F:phosphorelay sensor kinase activity"/>
    <property type="evidence" value="ECO:0007669"/>
    <property type="project" value="InterPro"/>
</dbReference>
<evidence type="ECO:0000256" key="3">
    <source>
        <dbReference type="SAM" id="MobiDB-lite"/>
    </source>
</evidence>
<reference evidence="6" key="1">
    <citation type="submission" date="2022-08" db="EMBL/GenBank/DDBJ databases">
        <title>Genomic Encyclopedia of Type Strains, Phase V (KMG-V): Genome sequencing to study the core and pangenomes of soil and plant-associated prokaryotes.</title>
        <authorList>
            <person name="Whitman W."/>
        </authorList>
    </citation>
    <scope>NUCLEOTIDE SEQUENCE</scope>
    <source>
        <strain evidence="6">SP3012</strain>
    </source>
</reference>
<dbReference type="EC" id="2.7.13.3" evidence="2"/>
<keyword evidence="4" id="KW-0812">Transmembrane</keyword>
<dbReference type="PANTHER" id="PTHR34220:SF7">
    <property type="entry name" value="SENSOR HISTIDINE KINASE YPDA"/>
    <property type="match status" value="1"/>
</dbReference>
<dbReference type="PANTHER" id="PTHR34220">
    <property type="entry name" value="SENSOR HISTIDINE KINASE YPDA"/>
    <property type="match status" value="1"/>
</dbReference>
<dbReference type="PRINTS" id="PR00344">
    <property type="entry name" value="BCTRLSENSOR"/>
</dbReference>
<organism evidence="6 7">
    <name type="scientific">Salinibacter ruber</name>
    <dbReference type="NCBI Taxonomy" id="146919"/>
    <lineage>
        <taxon>Bacteria</taxon>
        <taxon>Pseudomonadati</taxon>
        <taxon>Rhodothermota</taxon>
        <taxon>Rhodothermia</taxon>
        <taxon>Rhodothermales</taxon>
        <taxon>Salinibacteraceae</taxon>
        <taxon>Salinibacter</taxon>
    </lineage>
</organism>
<dbReference type="GO" id="GO:0016020">
    <property type="term" value="C:membrane"/>
    <property type="evidence" value="ECO:0007669"/>
    <property type="project" value="InterPro"/>
</dbReference>
<sequence length="340" mass="37736">MGKMLFAVLGGTLTLGLRPLYRRLHRRDVSIPVIIAVSAVCSYVLSVGWTVLHRGGVDLLWEWVDGQPLTLRSFSGLINGALFYTFIPMVWSVLYFGVKYYQDVQAERERALAAEGQAHRARLQALRYQLNPHFLFNTLNAVSTLIVEQENEDAERMVARLSDFLRLTLECDSDVEVPLADELDFARRYLDIEQIRFGGRLVVQEDIEPEALSALVPPLLLQPLVENAVRHGIMPREEGGTLLIEAQRVGDRLLLRVADDGLGLSNDTDTGSGVGLSNTKARLNSLYGEDHRFTLQRADGGGCVVRVELPFHTDSDADFSLPKPEDTVPEAPLPSSPVSS</sequence>
<gene>
    <name evidence="6" type="ORF">GGQ01_003258</name>
</gene>
<feature type="domain" description="Histidine kinase" evidence="5">
    <location>
        <begin position="220"/>
        <end position="313"/>
    </location>
</feature>
<dbReference type="Pfam" id="PF02518">
    <property type="entry name" value="HATPase_c"/>
    <property type="match status" value="1"/>
</dbReference>
<dbReference type="Proteomes" id="UP001155040">
    <property type="component" value="Unassembled WGS sequence"/>
</dbReference>
<feature type="transmembrane region" description="Helical" evidence="4">
    <location>
        <begin position="73"/>
        <end position="98"/>
    </location>
</feature>
<evidence type="ECO:0000313" key="7">
    <source>
        <dbReference type="Proteomes" id="UP001155040"/>
    </source>
</evidence>